<sequence>MNRQPAPLTPCQALARTLGWITSIATMVVLGFIANRWPERFGSIAGGMAGVAIAILNDSWQMMSATNHSTGFQALPPARAMLHDMVSMAISLGGLVLVIFTGSDTADDGYDLQHALDDSQYGAAFTPRRLMNTAHWFLMAVILWRLVFAVWGCYVCVRIATPEHQRLRHRRQMEEAQMYDA</sequence>
<gene>
    <name evidence="2" type="ORF">LMH87_008373</name>
</gene>
<organism evidence="2 3">
    <name type="scientific">Akanthomyces muscarius</name>
    <name type="common">Entomopathogenic fungus</name>
    <name type="synonym">Lecanicillium muscarium</name>
    <dbReference type="NCBI Taxonomy" id="2231603"/>
    <lineage>
        <taxon>Eukaryota</taxon>
        <taxon>Fungi</taxon>
        <taxon>Dikarya</taxon>
        <taxon>Ascomycota</taxon>
        <taxon>Pezizomycotina</taxon>
        <taxon>Sordariomycetes</taxon>
        <taxon>Hypocreomycetidae</taxon>
        <taxon>Hypocreales</taxon>
        <taxon>Cordycipitaceae</taxon>
        <taxon>Akanthomyces</taxon>
    </lineage>
</organism>
<evidence type="ECO:0000313" key="3">
    <source>
        <dbReference type="Proteomes" id="UP001144673"/>
    </source>
</evidence>
<dbReference type="Proteomes" id="UP001144673">
    <property type="component" value="Unassembled WGS sequence"/>
</dbReference>
<dbReference type="GeneID" id="80895532"/>
<keyword evidence="1" id="KW-0812">Transmembrane</keyword>
<comment type="caution">
    <text evidence="2">The sequence shown here is derived from an EMBL/GenBank/DDBJ whole genome shotgun (WGS) entry which is preliminary data.</text>
</comment>
<accession>A0A9W8QLZ4</accession>
<proteinExistence type="predicted"/>
<dbReference type="RefSeq" id="XP_056057472.1">
    <property type="nucleotide sequence ID" value="XM_056197638.1"/>
</dbReference>
<keyword evidence="3" id="KW-1185">Reference proteome</keyword>
<evidence type="ECO:0008006" key="4">
    <source>
        <dbReference type="Google" id="ProtNLM"/>
    </source>
</evidence>
<dbReference type="EMBL" id="JAJHUN010000005">
    <property type="protein sequence ID" value="KAJ4159473.1"/>
    <property type="molecule type" value="Genomic_DNA"/>
</dbReference>
<keyword evidence="1" id="KW-1133">Transmembrane helix</keyword>
<reference evidence="2" key="1">
    <citation type="journal article" date="2023" name="Access Microbiol">
        <title>De-novo genome assembly for Akanthomyces muscarius, a biocontrol agent of insect agricultural pests.</title>
        <authorList>
            <person name="Erdos Z."/>
            <person name="Studholme D.J."/>
            <person name="Raymond B."/>
            <person name="Sharma M."/>
        </authorList>
    </citation>
    <scope>NUCLEOTIDE SEQUENCE</scope>
    <source>
        <strain evidence="2">Ve6</strain>
    </source>
</reference>
<keyword evidence="1" id="KW-0472">Membrane</keyword>
<evidence type="ECO:0000256" key="1">
    <source>
        <dbReference type="SAM" id="Phobius"/>
    </source>
</evidence>
<name>A0A9W8QLZ4_AKAMU</name>
<feature type="transmembrane region" description="Helical" evidence="1">
    <location>
        <begin position="136"/>
        <end position="161"/>
    </location>
</feature>
<feature type="transmembrane region" description="Helical" evidence="1">
    <location>
        <begin position="81"/>
        <end position="100"/>
    </location>
</feature>
<dbReference type="AlphaFoldDB" id="A0A9W8QLZ4"/>
<protein>
    <recommendedName>
        <fullName evidence="4">Transmembrane protein</fullName>
    </recommendedName>
</protein>
<dbReference type="KEGG" id="amus:LMH87_008373"/>
<feature type="transmembrane region" description="Helical" evidence="1">
    <location>
        <begin position="13"/>
        <end position="34"/>
    </location>
</feature>
<feature type="transmembrane region" description="Helical" evidence="1">
    <location>
        <begin position="40"/>
        <end position="60"/>
    </location>
</feature>
<evidence type="ECO:0000313" key="2">
    <source>
        <dbReference type="EMBL" id="KAJ4159473.1"/>
    </source>
</evidence>